<accession>V7D7D3</accession>
<sequence>MPKTRVAHHSIDALVFEGQGIRVFQDDIDAVTSSKVDSGDFVTLRAKILGRAKQMPCPHDHDLGANRQVIAVGLKKEPTIVMCREMHL</sequence>
<name>V7D7D3_9PSED</name>
<dbReference type="Proteomes" id="UP000018511">
    <property type="component" value="Unassembled WGS sequence"/>
</dbReference>
<protein>
    <submittedName>
        <fullName evidence="1">Uncharacterized protein</fullName>
    </submittedName>
</protein>
<reference evidence="1 2" key="1">
    <citation type="submission" date="2013-10" db="EMBL/GenBank/DDBJ databases">
        <title>Whole Genome Shotgun Sequence of Pseudomonas taiwanensis SJ9.</title>
        <authorList>
            <person name="Hong S.-J."/>
            <person name="Shin J.-H."/>
        </authorList>
    </citation>
    <scope>NUCLEOTIDE SEQUENCE [LARGE SCALE GENOMIC DNA]</scope>
    <source>
        <strain evidence="1 2">SJ9</strain>
    </source>
</reference>
<gene>
    <name evidence="1" type="ORF">O164_18985</name>
</gene>
<organism evidence="1 2">
    <name type="scientific">Pseudomonas taiwanensis SJ9</name>
    <dbReference type="NCBI Taxonomy" id="1388762"/>
    <lineage>
        <taxon>Bacteria</taxon>
        <taxon>Pseudomonadati</taxon>
        <taxon>Pseudomonadota</taxon>
        <taxon>Gammaproteobacteria</taxon>
        <taxon>Pseudomonadales</taxon>
        <taxon>Pseudomonadaceae</taxon>
        <taxon>Pseudomonas</taxon>
    </lineage>
</organism>
<dbReference type="AlphaFoldDB" id="V7D7D3"/>
<proteinExistence type="predicted"/>
<comment type="caution">
    <text evidence="1">The sequence shown here is derived from an EMBL/GenBank/DDBJ whole genome shotgun (WGS) entry which is preliminary data.</text>
</comment>
<dbReference type="EMBL" id="AXUP01000263">
    <property type="protein sequence ID" value="ESW38247.1"/>
    <property type="molecule type" value="Genomic_DNA"/>
</dbReference>
<evidence type="ECO:0000313" key="2">
    <source>
        <dbReference type="Proteomes" id="UP000018511"/>
    </source>
</evidence>
<evidence type="ECO:0000313" key="1">
    <source>
        <dbReference type="EMBL" id="ESW38247.1"/>
    </source>
</evidence>